<dbReference type="CDD" id="cd06223">
    <property type="entry name" value="PRTases_typeI"/>
    <property type="match status" value="1"/>
</dbReference>
<dbReference type="InterPro" id="IPR029057">
    <property type="entry name" value="PRTase-like"/>
</dbReference>
<dbReference type="NCBIfam" id="NF006605">
    <property type="entry name" value="PRK09162.1"/>
    <property type="match status" value="1"/>
</dbReference>
<dbReference type="GO" id="GO:0016757">
    <property type="term" value="F:glycosyltransferase activity"/>
    <property type="evidence" value="ECO:0007669"/>
    <property type="project" value="UniProtKB-KW"/>
</dbReference>
<dbReference type="Pfam" id="PF00156">
    <property type="entry name" value="Pribosyltran"/>
    <property type="match status" value="1"/>
</dbReference>
<name>A0ABR9GAR2_9GAMM</name>
<keyword evidence="4" id="KW-0328">Glycosyltransferase</keyword>
<keyword evidence="4" id="KW-0808">Transferase</keyword>
<dbReference type="EC" id="2.4.2.8" evidence="4"/>
<accession>A0ABR9GAR2</accession>
<organism evidence="4 5">
    <name type="scientific">Dyella acidiphila</name>
    <dbReference type="NCBI Taxonomy" id="2775866"/>
    <lineage>
        <taxon>Bacteria</taxon>
        <taxon>Pseudomonadati</taxon>
        <taxon>Pseudomonadota</taxon>
        <taxon>Gammaproteobacteria</taxon>
        <taxon>Lysobacterales</taxon>
        <taxon>Rhodanobacteraceae</taxon>
        <taxon>Dyella</taxon>
    </lineage>
</organism>
<evidence type="ECO:0000256" key="2">
    <source>
        <dbReference type="ARBA" id="ARBA00049402"/>
    </source>
</evidence>
<dbReference type="PANTHER" id="PTHR43340:SF1">
    <property type="entry name" value="HYPOXANTHINE PHOSPHORIBOSYLTRANSFERASE"/>
    <property type="match status" value="1"/>
</dbReference>
<comment type="catalytic activity">
    <reaction evidence="2">
        <text>IMP + diphosphate = hypoxanthine + 5-phospho-alpha-D-ribose 1-diphosphate</text>
        <dbReference type="Rhea" id="RHEA:17973"/>
        <dbReference type="ChEBI" id="CHEBI:17368"/>
        <dbReference type="ChEBI" id="CHEBI:33019"/>
        <dbReference type="ChEBI" id="CHEBI:58017"/>
        <dbReference type="ChEBI" id="CHEBI:58053"/>
        <dbReference type="EC" id="2.4.2.8"/>
    </reaction>
    <physiologicalReaction direction="right-to-left" evidence="2">
        <dbReference type="Rhea" id="RHEA:17975"/>
    </physiologicalReaction>
</comment>
<feature type="domain" description="Phosphoribosyltransferase" evidence="3">
    <location>
        <begin position="34"/>
        <end position="147"/>
    </location>
</feature>
<sequence length="188" mass="20670">MSPSPAHQAPPTLADALLRSDVLFERAELDTVIADLGRAIDTALDGERAVFLTVMNGALMFGGQLALAIRTDLEFDYVHATRYRGATSGSDLHWLREPAVSLQGRTVLLVDDILDEGHTLKAVRDDCLRRGATRVLVATLCCKDHGRCVDGIQSDFNGVVLPDRYVFGYGMDYYEQGRNLPAIYALKE</sequence>
<dbReference type="InterPro" id="IPR050408">
    <property type="entry name" value="HGPRT"/>
</dbReference>
<proteinExistence type="predicted"/>
<evidence type="ECO:0000313" key="5">
    <source>
        <dbReference type="Proteomes" id="UP000651010"/>
    </source>
</evidence>
<comment type="caution">
    <text evidence="4">The sequence shown here is derived from an EMBL/GenBank/DDBJ whole genome shotgun (WGS) entry which is preliminary data.</text>
</comment>
<evidence type="ECO:0000313" key="4">
    <source>
        <dbReference type="EMBL" id="MBE1161156.1"/>
    </source>
</evidence>
<reference evidence="4 5" key="1">
    <citation type="submission" date="2020-09" db="EMBL/GenBank/DDBJ databases">
        <title>Dyella sp. 7MK23 isolated from forest soil.</title>
        <authorList>
            <person name="Fu J."/>
        </authorList>
    </citation>
    <scope>NUCLEOTIDE SEQUENCE [LARGE SCALE GENOMIC DNA]</scope>
    <source>
        <strain evidence="4 5">7MK23</strain>
    </source>
</reference>
<evidence type="ECO:0000259" key="3">
    <source>
        <dbReference type="Pfam" id="PF00156"/>
    </source>
</evidence>
<keyword evidence="5" id="KW-1185">Reference proteome</keyword>
<comment type="catalytic activity">
    <reaction evidence="1">
        <text>GMP + diphosphate = guanine + 5-phospho-alpha-D-ribose 1-diphosphate</text>
        <dbReference type="Rhea" id="RHEA:25424"/>
        <dbReference type="ChEBI" id="CHEBI:16235"/>
        <dbReference type="ChEBI" id="CHEBI:33019"/>
        <dbReference type="ChEBI" id="CHEBI:58017"/>
        <dbReference type="ChEBI" id="CHEBI:58115"/>
        <dbReference type="EC" id="2.4.2.8"/>
    </reaction>
    <physiologicalReaction direction="right-to-left" evidence="1">
        <dbReference type="Rhea" id="RHEA:25426"/>
    </physiologicalReaction>
</comment>
<protein>
    <submittedName>
        <fullName evidence="4">Hypoxanthine-guanine phosphoribosyltransferase</fullName>
        <ecNumber evidence="4">2.4.2.8</ecNumber>
    </submittedName>
</protein>
<dbReference type="PANTHER" id="PTHR43340">
    <property type="entry name" value="HYPOXANTHINE-GUANINE PHOSPHORIBOSYLTRANSFERASE"/>
    <property type="match status" value="1"/>
</dbReference>
<dbReference type="Gene3D" id="3.40.50.2020">
    <property type="match status" value="1"/>
</dbReference>
<dbReference type="Proteomes" id="UP000651010">
    <property type="component" value="Unassembled WGS sequence"/>
</dbReference>
<dbReference type="RefSeq" id="WP_192556014.1">
    <property type="nucleotide sequence ID" value="NZ_JACZZA010000007.1"/>
</dbReference>
<dbReference type="SUPFAM" id="SSF53271">
    <property type="entry name" value="PRTase-like"/>
    <property type="match status" value="1"/>
</dbReference>
<gene>
    <name evidence="4" type="ORF">IGX34_12220</name>
</gene>
<evidence type="ECO:0000256" key="1">
    <source>
        <dbReference type="ARBA" id="ARBA00048811"/>
    </source>
</evidence>
<dbReference type="EMBL" id="JACZZA010000007">
    <property type="protein sequence ID" value="MBE1161156.1"/>
    <property type="molecule type" value="Genomic_DNA"/>
</dbReference>
<dbReference type="InterPro" id="IPR000836">
    <property type="entry name" value="PRTase_dom"/>
</dbReference>